<feature type="region of interest" description="Disordered" evidence="1">
    <location>
        <begin position="107"/>
        <end position="181"/>
    </location>
</feature>
<reference evidence="3" key="2">
    <citation type="submission" date="2015-01" db="EMBL/GenBank/DDBJ databases">
        <title>Evolutionary Origins and Diversification of the Mycorrhizal Mutualists.</title>
        <authorList>
            <consortium name="DOE Joint Genome Institute"/>
            <consortium name="Mycorrhizal Genomics Consortium"/>
            <person name="Kohler A."/>
            <person name="Kuo A."/>
            <person name="Nagy L.G."/>
            <person name="Floudas D."/>
            <person name="Copeland A."/>
            <person name="Barry K.W."/>
            <person name="Cichocki N."/>
            <person name="Veneault-Fourrey C."/>
            <person name="LaButti K."/>
            <person name="Lindquist E.A."/>
            <person name="Lipzen A."/>
            <person name="Lundell T."/>
            <person name="Morin E."/>
            <person name="Murat C."/>
            <person name="Riley R."/>
            <person name="Ohm R."/>
            <person name="Sun H."/>
            <person name="Tunlid A."/>
            <person name="Henrissat B."/>
            <person name="Grigoriev I.V."/>
            <person name="Hibbett D.S."/>
            <person name="Martin F."/>
        </authorList>
    </citation>
    <scope>NUCLEOTIDE SEQUENCE [LARGE SCALE GENOMIC DNA]</scope>
    <source>
        <strain evidence="3">UH-Slu-Lm8-n1</strain>
    </source>
</reference>
<dbReference type="Proteomes" id="UP000054485">
    <property type="component" value="Unassembled WGS sequence"/>
</dbReference>
<evidence type="ECO:0000313" key="3">
    <source>
        <dbReference type="Proteomes" id="UP000054485"/>
    </source>
</evidence>
<dbReference type="EMBL" id="KN835245">
    <property type="protein sequence ID" value="KIK42218.1"/>
    <property type="molecule type" value="Genomic_DNA"/>
</dbReference>
<organism evidence="2 3">
    <name type="scientific">Suillus luteus UH-Slu-Lm8-n1</name>
    <dbReference type="NCBI Taxonomy" id="930992"/>
    <lineage>
        <taxon>Eukaryota</taxon>
        <taxon>Fungi</taxon>
        <taxon>Dikarya</taxon>
        <taxon>Basidiomycota</taxon>
        <taxon>Agaricomycotina</taxon>
        <taxon>Agaricomycetes</taxon>
        <taxon>Agaricomycetidae</taxon>
        <taxon>Boletales</taxon>
        <taxon>Suillineae</taxon>
        <taxon>Suillaceae</taxon>
        <taxon>Suillus</taxon>
    </lineage>
</organism>
<reference evidence="2 3" key="1">
    <citation type="submission" date="2014-04" db="EMBL/GenBank/DDBJ databases">
        <authorList>
            <consortium name="DOE Joint Genome Institute"/>
            <person name="Kuo A."/>
            <person name="Ruytinx J."/>
            <person name="Rineau F."/>
            <person name="Colpaert J."/>
            <person name="Kohler A."/>
            <person name="Nagy L.G."/>
            <person name="Floudas D."/>
            <person name="Copeland A."/>
            <person name="Barry K.W."/>
            <person name="Cichocki N."/>
            <person name="Veneault-Fourrey C."/>
            <person name="LaButti K."/>
            <person name="Lindquist E.A."/>
            <person name="Lipzen A."/>
            <person name="Lundell T."/>
            <person name="Morin E."/>
            <person name="Murat C."/>
            <person name="Sun H."/>
            <person name="Tunlid A."/>
            <person name="Henrissat B."/>
            <person name="Grigoriev I.V."/>
            <person name="Hibbett D.S."/>
            <person name="Martin F."/>
            <person name="Nordberg H.P."/>
            <person name="Cantor M.N."/>
            <person name="Hua S.X."/>
        </authorList>
    </citation>
    <scope>NUCLEOTIDE SEQUENCE [LARGE SCALE GENOMIC DNA]</scope>
    <source>
        <strain evidence="2 3">UH-Slu-Lm8-n1</strain>
    </source>
</reference>
<protein>
    <submittedName>
        <fullName evidence="2">Uncharacterized protein</fullName>
    </submittedName>
</protein>
<dbReference type="InParanoid" id="A0A0D0BG07"/>
<feature type="compositionally biased region" description="Basic and acidic residues" evidence="1">
    <location>
        <begin position="217"/>
        <end position="229"/>
    </location>
</feature>
<accession>A0A0D0BG07</accession>
<dbReference type="AlphaFoldDB" id="A0A0D0BG07"/>
<keyword evidence="3" id="KW-1185">Reference proteome</keyword>
<evidence type="ECO:0000256" key="1">
    <source>
        <dbReference type="SAM" id="MobiDB-lite"/>
    </source>
</evidence>
<evidence type="ECO:0000313" key="2">
    <source>
        <dbReference type="EMBL" id="KIK42218.1"/>
    </source>
</evidence>
<name>A0A0D0BG07_9AGAM</name>
<dbReference type="OrthoDB" id="3215907at2759"/>
<gene>
    <name evidence="2" type="ORF">CY34DRAFT_805198</name>
</gene>
<feature type="region of interest" description="Disordered" evidence="1">
    <location>
        <begin position="204"/>
        <end position="255"/>
    </location>
</feature>
<feature type="compositionally biased region" description="Polar residues" evidence="1">
    <location>
        <begin position="230"/>
        <end position="241"/>
    </location>
</feature>
<dbReference type="HOGENOM" id="CLU_057550_0_0_1"/>
<proteinExistence type="predicted"/>
<sequence>MSSTAISTITYPCPPPTSNMLDSQQRMRLIRSARKVEAVMGTTPYLLEADVPIAFLPIGGNKKSVTGKALKRQGSIFMNYHRDSPSVTSFSSVSTASFHSPSASLVSLPSSMRSTESLSVTPPGLPARGRRSADKPRPLYLRMNTVPVPPTDHRCTSPPPTTSSARASSAYFPPTPRTPSFDAAELRRKRMAKLARHLGENVPPELVTARGPPSQLRSEEGVPNRERRSMSVNLTSPQNTPIAPMNKVGPKTNNDWVGEWNRSDIRDVQRELRNLRATR</sequence>
<dbReference type="STRING" id="930992.A0A0D0BG07"/>